<evidence type="ECO:0000313" key="2">
    <source>
        <dbReference type="EMBL" id="MCC2255070.1"/>
    </source>
</evidence>
<dbReference type="Pfam" id="PF04810">
    <property type="entry name" value="zf-Sec23_Sec24"/>
    <property type="match status" value="1"/>
</dbReference>
<dbReference type="InterPro" id="IPR036174">
    <property type="entry name" value="Znf_Sec23_Sec24_sf"/>
</dbReference>
<reference evidence="2 3" key="1">
    <citation type="submission" date="2021-10" db="EMBL/GenBank/DDBJ databases">
        <title>Anaerobic single-cell dispensing facilitates the cultivation of human gut bacteria.</title>
        <authorList>
            <person name="Afrizal A."/>
        </authorList>
    </citation>
    <scope>NUCLEOTIDE SEQUENCE [LARGE SCALE GENOMIC DNA]</scope>
    <source>
        <strain evidence="2 3">CLA-AA-H200</strain>
    </source>
</reference>
<dbReference type="RefSeq" id="WP_087252739.1">
    <property type="nucleotide sequence ID" value="NZ_JAJEQX010000021.1"/>
</dbReference>
<dbReference type="InterPro" id="IPR006895">
    <property type="entry name" value="Znf_Sec23_Sec24"/>
</dbReference>
<dbReference type="Proteomes" id="UP001198151">
    <property type="component" value="Unassembled WGS sequence"/>
</dbReference>
<proteinExistence type="predicted"/>
<dbReference type="SUPFAM" id="SSF82919">
    <property type="entry name" value="Zn-finger domain of Sec23/24"/>
    <property type="match status" value="1"/>
</dbReference>
<feature type="domain" description="Zinc finger Sec23/Sec24-type" evidence="1">
    <location>
        <begin position="69"/>
        <end position="102"/>
    </location>
</feature>
<keyword evidence="3" id="KW-1185">Reference proteome</keyword>
<name>A0ABS8FYD5_9FIRM</name>
<dbReference type="InterPro" id="IPR011011">
    <property type="entry name" value="Znf_FYVE_PHD"/>
</dbReference>
<dbReference type="SUPFAM" id="SSF57903">
    <property type="entry name" value="FYVE/PHD zinc finger"/>
    <property type="match status" value="1"/>
</dbReference>
<dbReference type="Gene3D" id="3.30.40.10">
    <property type="entry name" value="Zinc/RING finger domain, C3HC4 (zinc finger)"/>
    <property type="match status" value="1"/>
</dbReference>
<sequence>MSFFESLLDALSNKDYSDGVKCPVCNACAYWDEDEALWVCSSCGYEIHGDQLQLDKHGNVEKTLEIDWYCDECGAYLNDQLNFNPYDNEWTCTECGYVNDITKDNVW</sequence>
<dbReference type="InterPro" id="IPR013083">
    <property type="entry name" value="Znf_RING/FYVE/PHD"/>
</dbReference>
<protein>
    <submittedName>
        <fullName evidence="2">Sec23/Sec24 zinc finger-containing protein</fullName>
    </submittedName>
</protein>
<evidence type="ECO:0000259" key="1">
    <source>
        <dbReference type="Pfam" id="PF04810"/>
    </source>
</evidence>
<comment type="caution">
    <text evidence="2">The sequence shown here is derived from an EMBL/GenBank/DDBJ whole genome shotgun (WGS) entry which is preliminary data.</text>
</comment>
<evidence type="ECO:0000313" key="3">
    <source>
        <dbReference type="Proteomes" id="UP001198151"/>
    </source>
</evidence>
<dbReference type="EMBL" id="JAJEQX010000021">
    <property type="protein sequence ID" value="MCC2255070.1"/>
    <property type="molecule type" value="Genomic_DNA"/>
</dbReference>
<organism evidence="2 3">
    <name type="scientific">Ruminococcus turbiniformis</name>
    <dbReference type="NCBI Taxonomy" id="2881258"/>
    <lineage>
        <taxon>Bacteria</taxon>
        <taxon>Bacillati</taxon>
        <taxon>Bacillota</taxon>
        <taxon>Clostridia</taxon>
        <taxon>Eubacteriales</taxon>
        <taxon>Oscillospiraceae</taxon>
        <taxon>Ruminococcus</taxon>
    </lineage>
</organism>
<accession>A0ABS8FYD5</accession>
<gene>
    <name evidence="2" type="ORF">LKD70_11675</name>
</gene>